<name>W6EKC5_CPVOP</name>
<feature type="domain" description="Reovirus VP3 protein guanylyltransferase" evidence="2">
    <location>
        <begin position="8"/>
        <end position="275"/>
    </location>
</feature>
<feature type="coiled-coil region" evidence="1">
    <location>
        <begin position="462"/>
        <end position="489"/>
    </location>
</feature>
<reference evidence="5 6" key="1">
    <citation type="submission" date="2013-01" db="EMBL/GenBank/DDBJ databases">
        <authorList>
            <person name="Rao S."/>
            <person name="Carner G.R."/>
            <person name="Mertens P.P.C."/>
            <person name="Rohrmann G.F."/>
        </authorList>
    </citation>
    <scope>NUCLEOTIDE SEQUENCE [LARGE SCALE GENOMIC DNA]</scope>
</reference>
<organismHost>
    <name type="scientific">Orgyia pseudotsugata</name>
    <name type="common">Douglas-fir tussock moth</name>
    <dbReference type="NCBI Taxonomy" id="33414"/>
</organismHost>
<sequence>MYHVFMRIEDARAELDVLTIELKQFIKKRLRKGRDYNYYYDVERNEHSLSMNGLWGMFILSDRDKQDELFKMTAEADWEPLDPKKLDRNINKFIETINLPSRPTHIEDKYNWMLATSLRAKNYTGNDGRAVVINPELLNYTEESNAFANIFLAIEDDYIDIPMPSTNWFTQNDDKVIVRVWSPKFDRPEALIPQAQKHRRSCMHIDFHLKTPHTFVYPDDSSQLRHVAANIIKDWRQEKKLRDGGAEVVERICERLVILSGSEKVRKIAAIGNLYPMYNEDISVRKENQVTTLLAMFNEIYKNEYNDLSIMLDKVVNDDRYIYLPHELFEAYKRLAEKPFFKRILGLPASMTKDWVSQKIKTEGNVHINWSLRPYGSYDVIEGVANGSKISTSVVKVNNIGRSSLRLRDVYRFKHDRPVIEVRLTEEEWKVLEQVAKVRYEATTSRASIHFNAIARASFFFEEAVRNEIRFLKEQNKNVTARMARLEHMFLFASTNRKYKYIDDVDEFETGESVMPMIIVEEELEMQRRMFNNSTPKLLSLYYYLLNSVIIGGSETERILMSDGESLCFLGAISEPAREIINELHKASDRNVKIMGYGDEAVAPNVRVTVPINNLKNINATYVISDINQSEELLEFQEMVDFTIAILKQCLKISRNGAIKLNHPSVFLLNKICEYIYDNVSTRVYTSLVKVATQNPFTNEAFFVYKLVDIEKEEKFFNVRETVISKNYETNVGDERRAYMPGVINSIDRNEIDSLYVDLVSMQVEKDRLLDTISRLSQYMSEVSTYKVKEDSEIYALFGRMSGERILLTSRGVRSATDLTNVMRAIPSGMGRNDGRTIDLPRYIQVEWTLLHKQACYYRTRDYLMQNDLYVNKQKVISVGGRNLTDIRMVPNECEYVIYDPHGQDVELGHKDVMIYQDAFPIEEAREYEESSVYIFMFVIMNEPDGSASTKDEQMDKIKAMAEAVRNRENTVCVFNAYTNVTLDAFEKSNIVDSVTLRDSAMTFGDHEPSPVLDNDEILNLIAEEGARGRVIYPSLDDVSSGQMSEAIIVKGLRNVHLMTALNSMPIFVYTKDMFSVQVLM</sequence>
<keyword evidence="1" id="KW-0175">Coiled coil</keyword>
<dbReference type="Proteomes" id="UP000157154">
    <property type="component" value="Genome"/>
</dbReference>
<evidence type="ECO:0000259" key="3">
    <source>
        <dbReference type="Pfam" id="PF20831"/>
    </source>
</evidence>
<evidence type="ECO:0000259" key="4">
    <source>
        <dbReference type="Pfam" id="PF20832"/>
    </source>
</evidence>
<evidence type="ECO:0000259" key="2">
    <source>
        <dbReference type="Pfam" id="PF20790"/>
    </source>
</evidence>
<proteinExistence type="predicted"/>
<evidence type="ECO:0000313" key="5">
    <source>
        <dbReference type="EMBL" id="AHJ14784.1"/>
    </source>
</evidence>
<organism evidence="5 6">
    <name type="scientific">Orgyia pseudotsugata cypovirus</name>
    <name type="common">OpCPV</name>
    <name type="synonym">Orgyia pseudotsugata cytoplasmic polyhedrosis virus</name>
    <dbReference type="NCBI Taxonomy" id="31592"/>
    <lineage>
        <taxon>Viruses</taxon>
        <taxon>Riboviria</taxon>
        <taxon>Orthornavirae</taxon>
        <taxon>Duplornaviricota</taxon>
        <taxon>Resentoviricetes</taxon>
        <taxon>Reovirales</taxon>
        <taxon>Spinareoviridae</taxon>
        <taxon>Cypovirus</taxon>
        <taxon>Cypovirus betineae</taxon>
        <taxon>Cypovirus 5</taxon>
    </lineage>
</organism>
<dbReference type="InterPro" id="IPR048608">
    <property type="entry name" value="Reov_VP3_GTase"/>
</dbReference>
<feature type="domain" description="Reovirus VP3 protein Methyltransferase" evidence="3">
    <location>
        <begin position="477"/>
        <end position="705"/>
    </location>
</feature>
<dbReference type="EMBL" id="KC588359">
    <property type="protein sequence ID" value="AHJ14784.1"/>
    <property type="molecule type" value="Genomic_RNA"/>
</dbReference>
<dbReference type="InterPro" id="IPR048607">
    <property type="entry name" value="Reov_VP3_MTase1"/>
</dbReference>
<dbReference type="Pfam" id="PF20832">
    <property type="entry name" value="Reov_VP3_MTase2"/>
    <property type="match status" value="1"/>
</dbReference>
<dbReference type="Pfam" id="PF20831">
    <property type="entry name" value="Reov_VP3_MTase1"/>
    <property type="match status" value="1"/>
</dbReference>
<dbReference type="Pfam" id="PF20790">
    <property type="entry name" value="Reov_VP3_GTase"/>
    <property type="match status" value="1"/>
</dbReference>
<evidence type="ECO:0000256" key="1">
    <source>
        <dbReference type="SAM" id="Coils"/>
    </source>
</evidence>
<accession>W6EKC5</accession>
<protein>
    <submittedName>
        <fullName evidence="5">VP4</fullName>
    </submittedName>
</protein>
<feature type="domain" description="Reovirus VP3 protein Methyltransferase" evidence="4">
    <location>
        <begin position="874"/>
        <end position="1069"/>
    </location>
</feature>
<evidence type="ECO:0000313" key="6">
    <source>
        <dbReference type="Proteomes" id="UP000157154"/>
    </source>
</evidence>
<dbReference type="InterPro" id="IPR048606">
    <property type="entry name" value="Reov_VP3_MTase2"/>
</dbReference>